<dbReference type="PANTHER" id="PTHR30251">
    <property type="entry name" value="PILUS ASSEMBLY CHAPERONE"/>
    <property type="match status" value="1"/>
</dbReference>
<keyword evidence="5" id="KW-0574">Periplasm</keyword>
<evidence type="ECO:0000313" key="12">
    <source>
        <dbReference type="EMBL" id="PUX23281.1"/>
    </source>
</evidence>
<accession>A0A2T7B6E7</accession>
<dbReference type="PANTHER" id="PTHR30251:SF9">
    <property type="entry name" value="CHAPERONE PROTEIN CAF1M"/>
    <property type="match status" value="1"/>
</dbReference>
<dbReference type="FunFam" id="2.60.40.10:FF:000458">
    <property type="entry name" value="Molecular chaperone FimC"/>
    <property type="match status" value="1"/>
</dbReference>
<dbReference type="PRINTS" id="PR00969">
    <property type="entry name" value="CHAPERONPILI"/>
</dbReference>
<dbReference type="InterPro" id="IPR008962">
    <property type="entry name" value="PapD-like_sf"/>
</dbReference>
<keyword evidence="4 9" id="KW-0732">Signal</keyword>
<dbReference type="InterPro" id="IPR050643">
    <property type="entry name" value="Periplasmic_pilus_chap"/>
</dbReference>
<evidence type="ECO:0000256" key="2">
    <source>
        <dbReference type="ARBA" id="ARBA00007399"/>
    </source>
</evidence>
<dbReference type="GO" id="GO:0071555">
    <property type="term" value="P:cell wall organization"/>
    <property type="evidence" value="ECO:0007669"/>
    <property type="project" value="InterPro"/>
</dbReference>
<comment type="similarity">
    <text evidence="2 8">Belongs to the periplasmic pilus chaperone family.</text>
</comment>
<evidence type="ECO:0000256" key="9">
    <source>
        <dbReference type="SAM" id="SignalP"/>
    </source>
</evidence>
<keyword evidence="3" id="KW-1029">Fimbrium biogenesis</keyword>
<feature type="signal peptide" evidence="9">
    <location>
        <begin position="1"/>
        <end position="19"/>
    </location>
</feature>
<dbReference type="Pfam" id="PF02753">
    <property type="entry name" value="PapD_C"/>
    <property type="match status" value="1"/>
</dbReference>
<dbReference type="PROSITE" id="PS00635">
    <property type="entry name" value="PILI_CHAPERONE"/>
    <property type="match status" value="1"/>
</dbReference>
<evidence type="ECO:0000256" key="3">
    <source>
        <dbReference type="ARBA" id="ARBA00022558"/>
    </source>
</evidence>
<proteinExistence type="inferred from homology"/>
<evidence type="ECO:0000256" key="7">
    <source>
        <dbReference type="ARBA" id="ARBA00023319"/>
    </source>
</evidence>
<evidence type="ECO:0000256" key="5">
    <source>
        <dbReference type="ARBA" id="ARBA00022764"/>
    </source>
</evidence>
<dbReference type="InterPro" id="IPR036316">
    <property type="entry name" value="Pili_assmbl_chap_C_dom_sf"/>
</dbReference>
<keyword evidence="7" id="KW-0393">Immunoglobulin domain</keyword>
<dbReference type="AlphaFoldDB" id="A0A2T7B6E7"/>
<evidence type="ECO:0000256" key="6">
    <source>
        <dbReference type="ARBA" id="ARBA00023186"/>
    </source>
</evidence>
<feature type="domain" description="Pili assembly chaperone C-terminal" evidence="11">
    <location>
        <begin position="161"/>
        <end position="215"/>
    </location>
</feature>
<evidence type="ECO:0000256" key="4">
    <source>
        <dbReference type="ARBA" id="ARBA00022729"/>
    </source>
</evidence>
<dbReference type="Gene3D" id="2.60.40.10">
    <property type="entry name" value="Immunoglobulins"/>
    <property type="match status" value="2"/>
</dbReference>
<gene>
    <name evidence="12" type="ORF">BS411_08740</name>
</gene>
<keyword evidence="6 8" id="KW-0143">Chaperone</keyword>
<dbReference type="RefSeq" id="WP_075198197.1">
    <property type="nucleotide sequence ID" value="NZ_CP187984.1"/>
</dbReference>
<reference evidence="12" key="1">
    <citation type="submission" date="2016-12" db="EMBL/GenBank/DDBJ databases">
        <title>Analysis of the Molecular Diversity Among Cronobacter Species Isolated from Filth Flies Using a Pan Genomic DNA Microarray.</title>
        <authorList>
            <person name="Pava-Ripoll M."/>
            <person name="Tall B."/>
            <person name="Farber J."/>
            <person name="Fanning S."/>
            <person name="Lehner A."/>
            <person name="Stephan R."/>
            <person name="Pagotto F."/>
            <person name="Iverson C."/>
            <person name="Ziobro G."/>
            <person name="Miller A."/>
            <person name="Pearson R."/>
            <person name="Yan Q."/>
            <person name="Kim M."/>
            <person name="Jeong S."/>
            <person name="Park J."/>
            <person name="Jun S."/>
            <person name="Choi H."/>
            <person name="Chung T."/>
            <person name="Yoo Y."/>
            <person name="Park E."/>
            <person name="Hwang S."/>
            <person name="Lee B."/>
            <person name="Sathyamoorthy V."/>
            <person name="Carter L."/>
            <person name="Mammel M."/>
            <person name="Jackson S."/>
            <person name="Kothary M."/>
            <person name="Patel I."/>
            <person name="Grim C."/>
            <person name="Gopinath G."/>
            <person name="Gangiredla J."/>
            <person name="Chase H."/>
        </authorList>
    </citation>
    <scope>NUCLEOTIDE SEQUENCE [LARGE SCALE GENOMIC DNA]</scope>
    <source>
        <strain evidence="12">MOD1-Sh41s</strain>
    </source>
</reference>
<comment type="caution">
    <text evidence="12">The sequence shown here is derived from an EMBL/GenBank/DDBJ whole genome shotgun (WGS) entry which is preliminary data.</text>
</comment>
<feature type="chain" id="PRO_5015657344" evidence="9">
    <location>
        <begin position="20"/>
        <end position="225"/>
    </location>
</feature>
<dbReference type="GO" id="GO:0030288">
    <property type="term" value="C:outer membrane-bounded periplasmic space"/>
    <property type="evidence" value="ECO:0007669"/>
    <property type="project" value="InterPro"/>
</dbReference>
<dbReference type="SUPFAM" id="SSF49354">
    <property type="entry name" value="PapD-like"/>
    <property type="match status" value="1"/>
</dbReference>
<name>A0A2T7B6E7_9ENTR</name>
<evidence type="ECO:0000259" key="10">
    <source>
        <dbReference type="Pfam" id="PF00345"/>
    </source>
</evidence>
<evidence type="ECO:0000256" key="1">
    <source>
        <dbReference type="ARBA" id="ARBA00004418"/>
    </source>
</evidence>
<comment type="subcellular location">
    <subcellularLocation>
        <location evidence="1 8">Periplasm</location>
    </subcellularLocation>
</comment>
<dbReference type="InterPro" id="IPR001829">
    <property type="entry name" value="Pili_assmbl_chaperone_bac"/>
</dbReference>
<dbReference type="InterPro" id="IPR018046">
    <property type="entry name" value="Pili_assmbl_chaperone_CS"/>
</dbReference>
<dbReference type="InterPro" id="IPR013783">
    <property type="entry name" value="Ig-like_fold"/>
</dbReference>
<evidence type="ECO:0000259" key="11">
    <source>
        <dbReference type="Pfam" id="PF02753"/>
    </source>
</evidence>
<protein>
    <submittedName>
        <fullName evidence="12">Fimbrial assembly protein</fullName>
    </submittedName>
</protein>
<dbReference type="InterPro" id="IPR016147">
    <property type="entry name" value="Pili_assmbl_chaperone_N"/>
</dbReference>
<organism evidence="12">
    <name type="scientific">Cronobacter turicensis</name>
    <dbReference type="NCBI Taxonomy" id="413502"/>
    <lineage>
        <taxon>Bacteria</taxon>
        <taxon>Pseudomonadati</taxon>
        <taxon>Pseudomonadota</taxon>
        <taxon>Gammaproteobacteria</taxon>
        <taxon>Enterobacterales</taxon>
        <taxon>Enterobacteriaceae</taxon>
        <taxon>Cronobacter</taxon>
    </lineage>
</organism>
<dbReference type="InterPro" id="IPR016148">
    <property type="entry name" value="Pili_assmbl_chaperone_C"/>
</dbReference>
<sequence length="225" mass="24248">MKPLVIALLCAFSVSAAQASIVVGGTRVVFDGQQKAATLSVQNKDKTANLVQSWVSPVGATSAAKDTMIITPPLFRLNAGEKASVRIVRSGKSLPDDRESMFWLNVKGIPAMDETPVKNELQIAINSRIKLIYRPVSLHGSVPESVANKLSWSALGNTVKVNNPTPFYMNFSSVTVNNVPVKNATFVAPFSTAAFSMTKVQSHGDVKWQIINDFGMSGSEHAAHY</sequence>
<dbReference type="SUPFAM" id="SSF49584">
    <property type="entry name" value="Periplasmic chaperone C-domain"/>
    <property type="match status" value="1"/>
</dbReference>
<evidence type="ECO:0000256" key="8">
    <source>
        <dbReference type="RuleBase" id="RU003918"/>
    </source>
</evidence>
<dbReference type="NCBIfam" id="NF011823">
    <property type="entry name" value="PRK15295.1"/>
    <property type="match status" value="1"/>
</dbReference>
<dbReference type="OrthoDB" id="9131059at2"/>
<dbReference type="Pfam" id="PF00345">
    <property type="entry name" value="PapD_N"/>
    <property type="match status" value="1"/>
</dbReference>
<dbReference type="EMBL" id="MSAG01000013">
    <property type="protein sequence ID" value="PUX23281.1"/>
    <property type="molecule type" value="Genomic_DNA"/>
</dbReference>
<feature type="domain" description="Pili assembly chaperone N-terminal" evidence="10">
    <location>
        <begin position="20"/>
        <end position="138"/>
    </location>
</feature>